<keyword evidence="15" id="KW-0460">Magnesium</keyword>
<comment type="catalytic activity">
    <reaction evidence="1">
        <text>1-(5-phospho-beta-D-ribosyl)-ATP + diphosphate = 5-phospho-alpha-D-ribose 1-diphosphate + ATP</text>
        <dbReference type="Rhea" id="RHEA:18473"/>
        <dbReference type="ChEBI" id="CHEBI:30616"/>
        <dbReference type="ChEBI" id="CHEBI:33019"/>
        <dbReference type="ChEBI" id="CHEBI:58017"/>
        <dbReference type="ChEBI" id="CHEBI:73183"/>
        <dbReference type="EC" id="2.4.2.17"/>
    </reaction>
</comment>
<organism evidence="20">
    <name type="scientific">marine metagenome</name>
    <dbReference type="NCBI Taxonomy" id="408172"/>
    <lineage>
        <taxon>unclassified sequences</taxon>
        <taxon>metagenomes</taxon>
        <taxon>ecological metagenomes</taxon>
    </lineage>
</organism>
<evidence type="ECO:0000256" key="1">
    <source>
        <dbReference type="ARBA" id="ARBA00000915"/>
    </source>
</evidence>
<reference evidence="20" key="1">
    <citation type="submission" date="2018-05" db="EMBL/GenBank/DDBJ databases">
        <authorList>
            <person name="Lanie J.A."/>
            <person name="Ng W.-L."/>
            <person name="Kazmierczak K.M."/>
            <person name="Andrzejewski T.M."/>
            <person name="Davidsen T.M."/>
            <person name="Wayne K.J."/>
            <person name="Tettelin H."/>
            <person name="Glass J.I."/>
            <person name="Rusch D."/>
            <person name="Podicherti R."/>
            <person name="Tsui H.-C.T."/>
            <person name="Winkler M.E."/>
        </authorList>
    </citation>
    <scope>NUCLEOTIDE SEQUENCE</scope>
</reference>
<dbReference type="UniPathway" id="UPA00031">
    <property type="reaction ID" value="UER00006"/>
</dbReference>
<keyword evidence="8" id="KW-0963">Cytoplasm</keyword>
<dbReference type="GO" id="GO:0000287">
    <property type="term" value="F:magnesium ion binding"/>
    <property type="evidence" value="ECO:0007669"/>
    <property type="project" value="InterPro"/>
</dbReference>
<comment type="pathway">
    <text evidence="4">Amino-acid biosynthesis; L-histidine biosynthesis; L-histidine from 5-phospho-alpha-D-ribose 1-diphosphate: step 1/9.</text>
</comment>
<proteinExistence type="inferred from homology"/>
<evidence type="ECO:0000256" key="10">
    <source>
        <dbReference type="ARBA" id="ARBA00022676"/>
    </source>
</evidence>
<keyword evidence="14" id="KW-0067">ATP-binding</keyword>
<evidence type="ECO:0000256" key="13">
    <source>
        <dbReference type="ARBA" id="ARBA00022741"/>
    </source>
</evidence>
<evidence type="ECO:0000256" key="5">
    <source>
        <dbReference type="ARBA" id="ARBA00007955"/>
    </source>
</evidence>
<feature type="domain" description="ATP phosphoribosyltransferase catalytic" evidence="18">
    <location>
        <begin position="52"/>
        <end position="214"/>
    </location>
</feature>
<dbReference type="HAMAP" id="MF_00079">
    <property type="entry name" value="HisG_Long"/>
    <property type="match status" value="1"/>
</dbReference>
<dbReference type="EC" id="2.4.2.17" evidence="6"/>
<keyword evidence="11" id="KW-0808">Transferase</keyword>
<dbReference type="GO" id="GO:0005737">
    <property type="term" value="C:cytoplasm"/>
    <property type="evidence" value="ECO:0007669"/>
    <property type="project" value="UniProtKB-SubCell"/>
</dbReference>
<dbReference type="SUPFAM" id="SSF53850">
    <property type="entry name" value="Periplasmic binding protein-like II"/>
    <property type="match status" value="1"/>
</dbReference>
<dbReference type="Gene3D" id="3.30.70.120">
    <property type="match status" value="1"/>
</dbReference>
<feature type="domain" description="Histidine biosynthesis HisG C-terminal" evidence="19">
    <location>
        <begin position="221"/>
        <end position="293"/>
    </location>
</feature>
<evidence type="ECO:0000256" key="16">
    <source>
        <dbReference type="ARBA" id="ARBA00023102"/>
    </source>
</evidence>
<evidence type="ECO:0000256" key="3">
    <source>
        <dbReference type="ARBA" id="ARBA00004496"/>
    </source>
</evidence>
<evidence type="ECO:0000259" key="19">
    <source>
        <dbReference type="Pfam" id="PF08029"/>
    </source>
</evidence>
<keyword evidence="16" id="KW-0368">Histidine biosynthesis</keyword>
<dbReference type="NCBIfam" id="TIGR00070">
    <property type="entry name" value="hisG"/>
    <property type="match status" value="1"/>
</dbReference>
<dbReference type="SUPFAM" id="SSF54913">
    <property type="entry name" value="GlnB-like"/>
    <property type="match status" value="1"/>
</dbReference>
<evidence type="ECO:0000256" key="7">
    <source>
        <dbReference type="ARBA" id="ARBA00020998"/>
    </source>
</evidence>
<dbReference type="InterPro" id="IPR013820">
    <property type="entry name" value="ATP_PRibTrfase_cat"/>
</dbReference>
<protein>
    <recommendedName>
        <fullName evidence="7">ATP phosphoribosyltransferase</fullName>
        <ecNumber evidence="6">2.4.2.17</ecNumber>
    </recommendedName>
</protein>
<keyword evidence="10" id="KW-0328">Glycosyltransferase</keyword>
<sequence length="296" mass="32648">MADKTLRLGIPKGSLQDSTIQLFGQAGFNIYTSSRSYFPTIDDPEIECTLIRAQEMARYVADAALDAGLTGQDWIAEHQTATGDTVVDIADLVYSKQSFRKVRWVLCAPEDSSYRTPQDFAGATIATELVRVTEAYFERLKVPVKVEFSWGATEVKPPLLADGIVEATETGSTLRANRLRIIDTVIESNPQLIANTAALKDEWKRTKLENMALLLRAAIEAQGRVALMLNVRRSDLETVVNLLPALQRPTVASLSAEGWVSVTTIIEESSVRELIPQLKAARAEGIVEYPLNKIVL</sequence>
<evidence type="ECO:0000256" key="14">
    <source>
        <dbReference type="ARBA" id="ARBA00022840"/>
    </source>
</evidence>
<evidence type="ECO:0000256" key="17">
    <source>
        <dbReference type="ARBA" id="ARBA00024861"/>
    </source>
</evidence>
<dbReference type="InterPro" id="IPR015867">
    <property type="entry name" value="N-reg_PII/ATP_PRibTrfase_C"/>
</dbReference>
<dbReference type="PANTHER" id="PTHR21403:SF10">
    <property type="entry name" value="ATP PHOSPHORIBOSYLTRANSFERASE"/>
    <property type="match status" value="1"/>
</dbReference>
<dbReference type="FunFam" id="3.30.70.120:FF:000002">
    <property type="entry name" value="ATP phosphoribosyltransferase"/>
    <property type="match status" value="1"/>
</dbReference>
<accession>A0A381YDF9</accession>
<dbReference type="Gene3D" id="3.40.190.10">
    <property type="entry name" value="Periplasmic binding protein-like II"/>
    <property type="match status" value="2"/>
</dbReference>
<dbReference type="PANTHER" id="PTHR21403">
    <property type="entry name" value="ATP PHOSPHORIBOSYLTRANSFERASE ATP-PRTASE"/>
    <property type="match status" value="1"/>
</dbReference>
<comment type="function">
    <text evidence="17">Catalyzes the condensation of ATP and 5-phosphoribose 1-diphosphate to form N'-(5'-phosphoribosyl)-ATP (PR-ATP). Has a crucial role in the pathway because the rate of histidine biosynthesis seems to be controlled primarily by regulation of HisG enzymatic activity.</text>
</comment>
<keyword evidence="12" id="KW-0479">Metal-binding</keyword>
<name>A0A381YDF9_9ZZZZ</name>
<dbReference type="GO" id="GO:0005524">
    <property type="term" value="F:ATP binding"/>
    <property type="evidence" value="ECO:0007669"/>
    <property type="project" value="UniProtKB-KW"/>
</dbReference>
<evidence type="ECO:0000256" key="8">
    <source>
        <dbReference type="ARBA" id="ARBA00022490"/>
    </source>
</evidence>
<comment type="subcellular location">
    <subcellularLocation>
        <location evidence="3">Cytoplasm</location>
    </subcellularLocation>
</comment>
<evidence type="ECO:0000259" key="18">
    <source>
        <dbReference type="Pfam" id="PF01634"/>
    </source>
</evidence>
<evidence type="ECO:0000313" key="20">
    <source>
        <dbReference type="EMBL" id="SVA74457.1"/>
    </source>
</evidence>
<dbReference type="InterPro" id="IPR020621">
    <property type="entry name" value="ATP-PRT_HisG_long"/>
</dbReference>
<dbReference type="CDD" id="cd13593">
    <property type="entry name" value="PBP2_HisGL3"/>
    <property type="match status" value="1"/>
</dbReference>
<keyword evidence="9" id="KW-0028">Amino-acid biosynthesis</keyword>
<dbReference type="InterPro" id="IPR013115">
    <property type="entry name" value="HisG_C"/>
</dbReference>
<dbReference type="EMBL" id="UINC01017850">
    <property type="protein sequence ID" value="SVA74457.1"/>
    <property type="molecule type" value="Genomic_DNA"/>
</dbReference>
<keyword evidence="13" id="KW-0547">Nucleotide-binding</keyword>
<evidence type="ECO:0000256" key="11">
    <source>
        <dbReference type="ARBA" id="ARBA00022679"/>
    </source>
</evidence>
<dbReference type="GO" id="GO:0000105">
    <property type="term" value="P:L-histidine biosynthetic process"/>
    <property type="evidence" value="ECO:0007669"/>
    <property type="project" value="UniProtKB-UniPathway"/>
</dbReference>
<evidence type="ECO:0000256" key="9">
    <source>
        <dbReference type="ARBA" id="ARBA00022605"/>
    </source>
</evidence>
<evidence type="ECO:0000256" key="15">
    <source>
        <dbReference type="ARBA" id="ARBA00022842"/>
    </source>
</evidence>
<evidence type="ECO:0000256" key="12">
    <source>
        <dbReference type="ARBA" id="ARBA00022723"/>
    </source>
</evidence>
<evidence type="ECO:0000256" key="6">
    <source>
        <dbReference type="ARBA" id="ARBA00011946"/>
    </source>
</evidence>
<comment type="similarity">
    <text evidence="5">Belongs to the ATP phosphoribosyltransferase family. Long subfamily.</text>
</comment>
<comment type="cofactor">
    <cofactor evidence="2">
        <name>Mg(2+)</name>
        <dbReference type="ChEBI" id="CHEBI:18420"/>
    </cofactor>
</comment>
<dbReference type="Pfam" id="PF01634">
    <property type="entry name" value="HisG"/>
    <property type="match status" value="1"/>
</dbReference>
<dbReference type="Pfam" id="PF08029">
    <property type="entry name" value="HisG_C"/>
    <property type="match status" value="1"/>
</dbReference>
<dbReference type="AlphaFoldDB" id="A0A381YDF9"/>
<dbReference type="GO" id="GO:0003879">
    <property type="term" value="F:ATP phosphoribosyltransferase activity"/>
    <property type="evidence" value="ECO:0007669"/>
    <property type="project" value="UniProtKB-EC"/>
</dbReference>
<dbReference type="NCBIfam" id="TIGR03455">
    <property type="entry name" value="HisG_C-term"/>
    <property type="match status" value="1"/>
</dbReference>
<dbReference type="InterPro" id="IPR011322">
    <property type="entry name" value="N-reg_PII-like_a/b"/>
</dbReference>
<dbReference type="InterPro" id="IPR001348">
    <property type="entry name" value="ATP_PRibTrfase_HisG"/>
</dbReference>
<evidence type="ECO:0000256" key="2">
    <source>
        <dbReference type="ARBA" id="ARBA00001946"/>
    </source>
</evidence>
<gene>
    <name evidence="20" type="ORF">METZ01_LOCUS127311</name>
</gene>
<evidence type="ECO:0000256" key="4">
    <source>
        <dbReference type="ARBA" id="ARBA00004667"/>
    </source>
</evidence>